<organism evidence="6 7">
    <name type="scientific">Cyprinus carpio carpio</name>
    <dbReference type="NCBI Taxonomy" id="630221"/>
    <lineage>
        <taxon>Eukaryota</taxon>
        <taxon>Metazoa</taxon>
        <taxon>Chordata</taxon>
        <taxon>Craniata</taxon>
        <taxon>Vertebrata</taxon>
        <taxon>Euteleostomi</taxon>
        <taxon>Actinopterygii</taxon>
        <taxon>Neopterygii</taxon>
        <taxon>Teleostei</taxon>
        <taxon>Ostariophysi</taxon>
        <taxon>Cypriniformes</taxon>
        <taxon>Cyprinidae</taxon>
        <taxon>Cyprininae</taxon>
        <taxon>Cyprinus</taxon>
    </lineage>
</organism>
<dbReference type="InterPro" id="IPR007110">
    <property type="entry name" value="Ig-like_dom"/>
</dbReference>
<dbReference type="SMART" id="SM00408">
    <property type="entry name" value="IGc2"/>
    <property type="match status" value="3"/>
</dbReference>
<evidence type="ECO:0000256" key="4">
    <source>
        <dbReference type="ARBA" id="ARBA00023157"/>
    </source>
</evidence>
<sequence>LPVVFKHELQNQEIQEGDSVTWRCELSKPEVPVVWRKGTQVISSGGKYLIRQAGSTVELKITGVKPEDAGDYACDCGDSITTANVKVNALPAIFTQALKNQTAVEGETISFQCELSKADILVEWRRGEIGLCPCAKYEFKQDGHCAQLFIHDLEPEDSGDYICDTGERQSIANLEVKGRLGLNRLYLLYHLKPFLHDDLETLVYSTFAALPVLFKSPLKNLESKAGKNAVFRCELDKAGAKVIWRKDKSVIEASKKYQLKQDGAVAELIIYKLQGGDAGEYGCETEHDRTSAKLVVKGMNHL</sequence>
<evidence type="ECO:0000256" key="3">
    <source>
        <dbReference type="ARBA" id="ARBA00022553"/>
    </source>
</evidence>
<reference evidence="6" key="2">
    <citation type="submission" date="2025-09" db="UniProtKB">
        <authorList>
            <consortium name="Ensembl"/>
        </authorList>
    </citation>
    <scope>IDENTIFICATION</scope>
</reference>
<dbReference type="Gene3D" id="2.60.40.10">
    <property type="entry name" value="Immunoglobulins"/>
    <property type="match status" value="3"/>
</dbReference>
<protein>
    <submittedName>
        <fullName evidence="6">Obscurin, cytoskeletal calmodulin and titin-interacting RhoGEF b</fullName>
    </submittedName>
</protein>
<proteinExistence type="predicted"/>
<dbReference type="AlphaFoldDB" id="A0A9J7ZNY5"/>
<dbReference type="FunFam" id="2.60.40.10:FF:000228">
    <property type="entry name" value="obscurin isoform X4"/>
    <property type="match status" value="3"/>
</dbReference>
<dbReference type="PROSITE" id="PS50835">
    <property type="entry name" value="IG_LIKE"/>
    <property type="match status" value="3"/>
</dbReference>
<dbReference type="SUPFAM" id="SSF48726">
    <property type="entry name" value="Immunoglobulin"/>
    <property type="match status" value="3"/>
</dbReference>
<evidence type="ECO:0000259" key="5">
    <source>
        <dbReference type="PROSITE" id="PS50835"/>
    </source>
</evidence>
<dbReference type="Ensembl" id="ENSCCRT00000185197.1">
    <property type="protein sequence ID" value="ENSCCRP00000132466.1"/>
    <property type="gene ID" value="ENSCCRG00000074704.1"/>
</dbReference>
<keyword evidence="3" id="KW-0597">Phosphoprotein</keyword>
<keyword evidence="7" id="KW-1185">Reference proteome</keyword>
<comment type="subcellular location">
    <subcellularLocation>
        <location evidence="1">Cytoplasm</location>
    </subcellularLocation>
</comment>
<feature type="domain" description="Ig-like" evidence="5">
    <location>
        <begin position="211"/>
        <end position="295"/>
    </location>
</feature>
<name>A0A9J7ZNY5_CYPCA</name>
<evidence type="ECO:0000313" key="7">
    <source>
        <dbReference type="Proteomes" id="UP001108240"/>
    </source>
</evidence>
<dbReference type="InterPro" id="IPR013783">
    <property type="entry name" value="Ig-like_fold"/>
</dbReference>
<reference evidence="6" key="1">
    <citation type="submission" date="2025-08" db="UniProtKB">
        <authorList>
            <consortium name="Ensembl"/>
        </authorList>
    </citation>
    <scope>IDENTIFICATION</scope>
</reference>
<dbReference type="InterPro" id="IPR013098">
    <property type="entry name" value="Ig_I-set"/>
</dbReference>
<dbReference type="GO" id="GO:0005737">
    <property type="term" value="C:cytoplasm"/>
    <property type="evidence" value="ECO:0007669"/>
    <property type="project" value="UniProtKB-SubCell"/>
</dbReference>
<keyword evidence="4" id="KW-1015">Disulfide bond</keyword>
<dbReference type="PANTHER" id="PTHR35971:SF5">
    <property type="entry name" value="OBSCURIN LIKE CYTOSKELETAL ADAPTOR 1"/>
    <property type="match status" value="1"/>
</dbReference>
<dbReference type="Proteomes" id="UP001108240">
    <property type="component" value="Unplaced"/>
</dbReference>
<dbReference type="GeneTree" id="ENSGT00940000154756"/>
<dbReference type="SMART" id="SM00409">
    <property type="entry name" value="IG"/>
    <property type="match status" value="3"/>
</dbReference>
<accession>A0A9J7ZNY5</accession>
<keyword evidence="2" id="KW-0963">Cytoplasm</keyword>
<feature type="domain" description="Ig-like" evidence="5">
    <location>
        <begin position="91"/>
        <end position="163"/>
    </location>
</feature>
<dbReference type="PANTHER" id="PTHR35971">
    <property type="entry name" value="SI:DKEY-31G6.6"/>
    <property type="match status" value="1"/>
</dbReference>
<evidence type="ECO:0000256" key="1">
    <source>
        <dbReference type="ARBA" id="ARBA00004496"/>
    </source>
</evidence>
<evidence type="ECO:0000256" key="2">
    <source>
        <dbReference type="ARBA" id="ARBA00022490"/>
    </source>
</evidence>
<dbReference type="InterPro" id="IPR052385">
    <property type="entry name" value="Obscurin/Obscurin-like_Reg"/>
</dbReference>
<dbReference type="InterPro" id="IPR003598">
    <property type="entry name" value="Ig_sub2"/>
</dbReference>
<dbReference type="InterPro" id="IPR036179">
    <property type="entry name" value="Ig-like_dom_sf"/>
</dbReference>
<evidence type="ECO:0000313" key="6">
    <source>
        <dbReference type="Ensembl" id="ENSCCRP00000132466.1"/>
    </source>
</evidence>
<feature type="domain" description="Ig-like" evidence="5">
    <location>
        <begin position="2"/>
        <end position="88"/>
    </location>
</feature>
<dbReference type="InterPro" id="IPR003599">
    <property type="entry name" value="Ig_sub"/>
</dbReference>
<dbReference type="Pfam" id="PF07679">
    <property type="entry name" value="I-set"/>
    <property type="match status" value="3"/>
</dbReference>